<evidence type="ECO:0000313" key="10">
    <source>
        <dbReference type="Proteomes" id="UP000198771"/>
    </source>
</evidence>
<evidence type="ECO:0000256" key="2">
    <source>
        <dbReference type="ARBA" id="ARBA00022475"/>
    </source>
</evidence>
<dbReference type="Gene3D" id="3.30.450.20">
    <property type="entry name" value="PAS domain"/>
    <property type="match status" value="2"/>
</dbReference>
<keyword evidence="10" id="KW-1185">Reference proteome</keyword>
<proteinExistence type="predicted"/>
<dbReference type="InterPro" id="IPR001932">
    <property type="entry name" value="PPM-type_phosphatase-like_dom"/>
</dbReference>
<gene>
    <name evidence="9" type="ORF">SAMN05660653_00603</name>
</gene>
<evidence type="ECO:0000259" key="8">
    <source>
        <dbReference type="PROSITE" id="PS51746"/>
    </source>
</evidence>
<dbReference type="SMART" id="SM00331">
    <property type="entry name" value="PP2C_SIG"/>
    <property type="match status" value="1"/>
</dbReference>
<reference evidence="9 10" key="1">
    <citation type="submission" date="2016-10" db="EMBL/GenBank/DDBJ databases">
        <authorList>
            <person name="de Groot N.N."/>
        </authorList>
    </citation>
    <scope>NUCLEOTIDE SEQUENCE [LARGE SCALE GENOMIC DNA]</scope>
    <source>
        <strain evidence="9 10">ASO4-2</strain>
    </source>
</reference>
<evidence type="ECO:0000256" key="3">
    <source>
        <dbReference type="ARBA" id="ARBA00022692"/>
    </source>
</evidence>
<keyword evidence="5 7" id="KW-1133">Transmembrane helix</keyword>
<feature type="domain" description="PPM-type phosphatase" evidence="8">
    <location>
        <begin position="458"/>
        <end position="673"/>
    </location>
</feature>
<evidence type="ECO:0000256" key="1">
    <source>
        <dbReference type="ARBA" id="ARBA00004651"/>
    </source>
</evidence>
<name>A0A1G6AVY7_9BACT</name>
<dbReference type="STRING" id="617002.SAMN05660653_00603"/>
<dbReference type="PROSITE" id="PS51746">
    <property type="entry name" value="PPM_2"/>
    <property type="match status" value="1"/>
</dbReference>
<dbReference type="SMART" id="SM01049">
    <property type="entry name" value="Cache_2"/>
    <property type="match status" value="1"/>
</dbReference>
<evidence type="ECO:0000256" key="6">
    <source>
        <dbReference type="ARBA" id="ARBA00023136"/>
    </source>
</evidence>
<dbReference type="InterPro" id="IPR004010">
    <property type="entry name" value="Double_Cache_2"/>
</dbReference>
<dbReference type="OrthoDB" id="9802500at2"/>
<keyword evidence="4" id="KW-0378">Hydrolase</keyword>
<feature type="transmembrane region" description="Helical" evidence="7">
    <location>
        <begin position="338"/>
        <end position="358"/>
    </location>
</feature>
<evidence type="ECO:0000256" key="7">
    <source>
        <dbReference type="SAM" id="Phobius"/>
    </source>
</evidence>
<comment type="subcellular location">
    <subcellularLocation>
        <location evidence="1">Cell membrane</location>
        <topology evidence="1">Multi-pass membrane protein</topology>
    </subcellularLocation>
</comment>
<keyword evidence="6 7" id="KW-0472">Membrane</keyword>
<dbReference type="EMBL" id="FMXO01000003">
    <property type="protein sequence ID" value="SDB12504.1"/>
    <property type="molecule type" value="Genomic_DNA"/>
</dbReference>
<dbReference type="Pfam" id="PF07228">
    <property type="entry name" value="SpoIIE"/>
    <property type="match status" value="1"/>
</dbReference>
<dbReference type="InterPro" id="IPR033480">
    <property type="entry name" value="sCache_2"/>
</dbReference>
<evidence type="ECO:0000313" key="9">
    <source>
        <dbReference type="EMBL" id="SDB12504.1"/>
    </source>
</evidence>
<dbReference type="Pfam" id="PF08269">
    <property type="entry name" value="dCache_2"/>
    <property type="match status" value="1"/>
</dbReference>
<dbReference type="GO" id="GO:0005886">
    <property type="term" value="C:plasma membrane"/>
    <property type="evidence" value="ECO:0007669"/>
    <property type="project" value="UniProtKB-SubCell"/>
</dbReference>
<protein>
    <submittedName>
        <fullName evidence="9">Sigma-B regulation protein RsbU (Phosphoserine phosphatase)</fullName>
    </submittedName>
</protein>
<dbReference type="CDD" id="cd06225">
    <property type="entry name" value="HAMP"/>
    <property type="match status" value="1"/>
</dbReference>
<evidence type="ECO:0000256" key="5">
    <source>
        <dbReference type="ARBA" id="ARBA00022989"/>
    </source>
</evidence>
<dbReference type="InterPro" id="IPR036457">
    <property type="entry name" value="PPM-type-like_dom_sf"/>
</dbReference>
<dbReference type="RefSeq" id="WP_161946177.1">
    <property type="nucleotide sequence ID" value="NZ_FMXO01000003.1"/>
</dbReference>
<dbReference type="Proteomes" id="UP000198771">
    <property type="component" value="Unassembled WGS sequence"/>
</dbReference>
<organism evidence="9 10">
    <name type="scientific">Desulfonatronum thiosulfatophilum</name>
    <dbReference type="NCBI Taxonomy" id="617002"/>
    <lineage>
        <taxon>Bacteria</taxon>
        <taxon>Pseudomonadati</taxon>
        <taxon>Thermodesulfobacteriota</taxon>
        <taxon>Desulfovibrionia</taxon>
        <taxon>Desulfovibrionales</taxon>
        <taxon>Desulfonatronaceae</taxon>
        <taxon>Desulfonatronum</taxon>
    </lineage>
</organism>
<dbReference type="SUPFAM" id="SSF81606">
    <property type="entry name" value="PP2C-like"/>
    <property type="match status" value="1"/>
</dbReference>
<dbReference type="Gene3D" id="6.10.340.10">
    <property type="match status" value="1"/>
</dbReference>
<dbReference type="InterPro" id="IPR052016">
    <property type="entry name" value="Bact_Sigma-Reg"/>
</dbReference>
<keyword evidence="2" id="KW-1003">Cell membrane</keyword>
<dbReference type="AlphaFoldDB" id="A0A1G6AVY7"/>
<evidence type="ECO:0000256" key="4">
    <source>
        <dbReference type="ARBA" id="ARBA00022801"/>
    </source>
</evidence>
<dbReference type="PANTHER" id="PTHR43156">
    <property type="entry name" value="STAGE II SPORULATION PROTEIN E-RELATED"/>
    <property type="match status" value="1"/>
</dbReference>
<feature type="transmembrane region" description="Helical" evidence="7">
    <location>
        <begin position="9"/>
        <end position="27"/>
    </location>
</feature>
<sequence>MFHSLKTKIFFLVCVILALVAVLVLYFTHRDVEEAMFDAEQRSARNVLELVELNIQSGYRDLLRSRMDAVNAHRRTLQGMTMMAHTGLDEIFAAAPPAEKAGQDAMQRALDWLSAPTFVEGTELLVFDLQGVLLAHPHKEARGSNLNQIQDIKGLPLARAVEEEVRRQGHASATFFWPWTDHAHPVKKFGWFVHYPLTDWIIGAAVDIEELEREGERKLEELINNLRVNFSKIRIAKSGSIALFNAQGEMLIQPAYEALNLEGAINELTGGLILEELKAAAQSRERASIRIVLRTEEDMQLREIEAFSGYFRTLGWYVAAMGFVDEISAPARDLVSRLSLIIAGVLLASLALGLLLAIRLTRPLNALTDYAKSMPETDFTSADPRSTAIDHLPRQNKDEVGRLAEALIFMDHSLRDNVRSLLETTALNERMETELSVAREIQLGLIPKTFPPYPERPEFDLYAVLEPAREVGGDLYDFFFIDEHHFCFAVGDVSDKGVPAALFMAVSRTLFRIAAVEELNPARIMETMNNNLAPNNPNSMFVTLFIGVLDVRTGELRYSNGGHNQPVIVDRDGKARFLEGRSGPMVGAMEDLPYSPLETNLAPDELLFLYTDGITEAMNIRKELYSDERLLATMETLPERDATAAIRHVQTDLALHVAEADQSDDITMLCIKFRGMAPPAA</sequence>
<keyword evidence="3 7" id="KW-0812">Transmembrane</keyword>
<dbReference type="Gene3D" id="3.60.40.10">
    <property type="entry name" value="PPM-type phosphatase domain"/>
    <property type="match status" value="1"/>
</dbReference>
<dbReference type="PANTHER" id="PTHR43156:SF2">
    <property type="entry name" value="STAGE II SPORULATION PROTEIN E"/>
    <property type="match status" value="1"/>
</dbReference>
<accession>A0A1G6AVY7</accession>
<dbReference type="GO" id="GO:0016791">
    <property type="term" value="F:phosphatase activity"/>
    <property type="evidence" value="ECO:0007669"/>
    <property type="project" value="TreeGrafter"/>
</dbReference>